<dbReference type="EMBL" id="QMPY01000064">
    <property type="protein sequence ID" value="RLE07831.1"/>
    <property type="molecule type" value="Genomic_DNA"/>
</dbReference>
<organism evidence="1 2">
    <name type="scientific">Aerophobetes bacterium</name>
    <dbReference type="NCBI Taxonomy" id="2030807"/>
    <lineage>
        <taxon>Bacteria</taxon>
        <taxon>Candidatus Aerophobota</taxon>
    </lineage>
</organism>
<dbReference type="AlphaFoldDB" id="A0A662D592"/>
<proteinExistence type="predicted"/>
<name>A0A662D592_UNCAE</name>
<comment type="caution">
    <text evidence="1">The sequence shown here is derived from an EMBL/GenBank/DDBJ whole genome shotgun (WGS) entry which is preliminary data.</text>
</comment>
<reference evidence="1 2" key="1">
    <citation type="submission" date="2018-06" db="EMBL/GenBank/DDBJ databases">
        <title>Extensive metabolic versatility and redundancy in microbially diverse, dynamic hydrothermal sediments.</title>
        <authorList>
            <person name="Dombrowski N."/>
            <person name="Teske A."/>
            <person name="Baker B.J."/>
        </authorList>
    </citation>
    <scope>NUCLEOTIDE SEQUENCE [LARGE SCALE GENOMIC DNA]</scope>
    <source>
        <strain evidence="1">B7_G13</strain>
    </source>
</reference>
<protein>
    <recommendedName>
        <fullName evidence="3">HNH endonuclease</fullName>
    </recommendedName>
</protein>
<evidence type="ECO:0000313" key="1">
    <source>
        <dbReference type="EMBL" id="RLE07831.1"/>
    </source>
</evidence>
<sequence>MSEKRTYRQRASYLIEAVKRRRKKLKEMAIKYKGGKCVICGYDKCKECLVFHHLNPNEKDFGLSMKGITRAWEKTKKELDKCILLCVRCHCEVHAGKLQLPREIVVEKRGEMRRTQQKG</sequence>
<accession>A0A662D592</accession>
<gene>
    <name evidence="1" type="ORF">DRZ78_02290</name>
</gene>
<dbReference type="Proteomes" id="UP000277457">
    <property type="component" value="Unassembled WGS sequence"/>
</dbReference>
<evidence type="ECO:0008006" key="3">
    <source>
        <dbReference type="Google" id="ProtNLM"/>
    </source>
</evidence>
<evidence type="ECO:0000313" key="2">
    <source>
        <dbReference type="Proteomes" id="UP000277457"/>
    </source>
</evidence>